<dbReference type="RefSeq" id="WP_109761693.1">
    <property type="nucleotide sequence ID" value="NZ_QGGU01000002.1"/>
</dbReference>
<dbReference type="EMBL" id="QGGU01000002">
    <property type="protein sequence ID" value="PWK53617.1"/>
    <property type="molecule type" value="Genomic_DNA"/>
</dbReference>
<keyword evidence="1 4" id="KW-0808">Transferase</keyword>
<evidence type="ECO:0000313" key="4">
    <source>
        <dbReference type="EMBL" id="PWK53617.1"/>
    </source>
</evidence>
<evidence type="ECO:0000256" key="1">
    <source>
        <dbReference type="ARBA" id="ARBA00022679"/>
    </source>
</evidence>
<evidence type="ECO:0000256" key="2">
    <source>
        <dbReference type="ARBA" id="ARBA00023315"/>
    </source>
</evidence>
<dbReference type="PANTHER" id="PTHR43420">
    <property type="entry name" value="ACETYLTRANSFERASE"/>
    <property type="match status" value="1"/>
</dbReference>
<name>A0A316GFZ3_9GAMM</name>
<evidence type="ECO:0000313" key="5">
    <source>
        <dbReference type="Proteomes" id="UP000245790"/>
    </source>
</evidence>
<dbReference type="Proteomes" id="UP000245790">
    <property type="component" value="Unassembled WGS sequence"/>
</dbReference>
<dbReference type="InterPro" id="IPR016181">
    <property type="entry name" value="Acyl_CoA_acyltransferase"/>
</dbReference>
<dbReference type="PANTHER" id="PTHR43420:SF47">
    <property type="entry name" value="N-ACETYLTRANSFERASE DOMAIN-CONTAINING PROTEIN"/>
    <property type="match status" value="1"/>
</dbReference>
<feature type="domain" description="N-acetyltransferase" evidence="3">
    <location>
        <begin position="7"/>
        <end position="176"/>
    </location>
</feature>
<dbReference type="InterPro" id="IPR050680">
    <property type="entry name" value="YpeA/RimI_acetyltransf"/>
</dbReference>
<keyword evidence="2" id="KW-0012">Acyltransferase</keyword>
<dbReference type="Pfam" id="PF13673">
    <property type="entry name" value="Acetyltransf_10"/>
    <property type="match status" value="1"/>
</dbReference>
<comment type="caution">
    <text evidence="4">The sequence shown here is derived from an EMBL/GenBank/DDBJ whole genome shotgun (WGS) entry which is preliminary data.</text>
</comment>
<sequence length="176" mass="19830">MPNNRDYTIRTARPDEFKRIGHLMIQVYSQLKGFPNKSEQPDYYKMLANIGDQTKHPAVEILVAISPDNKLDGSVVYFDDMALYGSGGSATEEKNSAGFRLLAVEPRARGKGVAKLLTLKCIEKAQQQGRDQVIIHTTNAMKIAWSMYEKMGFVRSEDLDFQQGNLPVFGFRLPLN</sequence>
<dbReference type="InterPro" id="IPR000182">
    <property type="entry name" value="GNAT_dom"/>
</dbReference>
<dbReference type="SUPFAM" id="SSF55729">
    <property type="entry name" value="Acyl-CoA N-acyltransferases (Nat)"/>
    <property type="match status" value="1"/>
</dbReference>
<dbReference type="AlphaFoldDB" id="A0A316GFZ3"/>
<keyword evidence="5" id="KW-1185">Reference proteome</keyword>
<dbReference type="OrthoDB" id="27442at2"/>
<dbReference type="PROSITE" id="PS51186">
    <property type="entry name" value="GNAT"/>
    <property type="match status" value="1"/>
</dbReference>
<dbReference type="GO" id="GO:0016747">
    <property type="term" value="F:acyltransferase activity, transferring groups other than amino-acyl groups"/>
    <property type="evidence" value="ECO:0007669"/>
    <property type="project" value="InterPro"/>
</dbReference>
<proteinExistence type="predicted"/>
<protein>
    <submittedName>
        <fullName evidence="4">Acetyltransferase (GNAT) family protein</fullName>
    </submittedName>
</protein>
<dbReference type="Gene3D" id="3.40.630.30">
    <property type="match status" value="1"/>
</dbReference>
<accession>A0A316GFZ3</accession>
<gene>
    <name evidence="4" type="ORF">C8D97_1025</name>
</gene>
<reference evidence="4 5" key="1">
    <citation type="submission" date="2018-05" db="EMBL/GenBank/DDBJ databases">
        <title>Genomic Encyclopedia of Type Strains, Phase IV (KMG-IV): sequencing the most valuable type-strain genomes for metagenomic binning, comparative biology and taxonomic classification.</title>
        <authorList>
            <person name="Goeker M."/>
        </authorList>
    </citation>
    <scope>NUCLEOTIDE SEQUENCE [LARGE SCALE GENOMIC DNA]</scope>
    <source>
        <strain evidence="4 5">DSM 25350</strain>
    </source>
</reference>
<evidence type="ECO:0000259" key="3">
    <source>
        <dbReference type="PROSITE" id="PS51186"/>
    </source>
</evidence>
<dbReference type="CDD" id="cd04301">
    <property type="entry name" value="NAT_SF"/>
    <property type="match status" value="1"/>
</dbReference>
<organism evidence="4 5">
    <name type="scientific">Pleionea mediterranea</name>
    <dbReference type="NCBI Taxonomy" id="523701"/>
    <lineage>
        <taxon>Bacteria</taxon>
        <taxon>Pseudomonadati</taxon>
        <taxon>Pseudomonadota</taxon>
        <taxon>Gammaproteobacteria</taxon>
        <taxon>Oceanospirillales</taxon>
        <taxon>Pleioneaceae</taxon>
        <taxon>Pleionea</taxon>
    </lineage>
</organism>